<comment type="similarity">
    <text evidence="1">Belongs to the anaerobic coproporphyrinogen-III oxidase family. HemW subfamily.</text>
</comment>
<dbReference type="Pfam" id="PF06969">
    <property type="entry name" value="HemN_C"/>
    <property type="match status" value="1"/>
</dbReference>
<dbReference type="InterPro" id="IPR058240">
    <property type="entry name" value="rSAM_sf"/>
</dbReference>
<evidence type="ECO:0000259" key="10">
    <source>
        <dbReference type="PROSITE" id="PS51918"/>
    </source>
</evidence>
<keyword evidence="9" id="KW-0004">4Fe-4S</keyword>
<dbReference type="EMBL" id="CVRR01000033">
    <property type="protein sequence ID" value="CRL40432.1"/>
    <property type="molecule type" value="Genomic_DNA"/>
</dbReference>
<evidence type="ECO:0000256" key="3">
    <source>
        <dbReference type="ARBA" id="ARBA00022617"/>
    </source>
</evidence>
<evidence type="ECO:0000256" key="7">
    <source>
        <dbReference type="ARBA" id="ARBA00023014"/>
    </source>
</evidence>
<dbReference type="SUPFAM" id="SSF102114">
    <property type="entry name" value="Radical SAM enzymes"/>
    <property type="match status" value="1"/>
</dbReference>
<dbReference type="GO" id="GO:0006779">
    <property type="term" value="P:porphyrin-containing compound biosynthetic process"/>
    <property type="evidence" value="ECO:0007669"/>
    <property type="project" value="InterPro"/>
</dbReference>
<dbReference type="InterPro" id="IPR013785">
    <property type="entry name" value="Aldolase_TIM"/>
</dbReference>
<dbReference type="SFLD" id="SFLDF00562">
    <property type="entry name" value="HemN-like__clustered_with_heat"/>
    <property type="match status" value="1"/>
</dbReference>
<dbReference type="SFLD" id="SFLDG01082">
    <property type="entry name" value="B12-binding_domain_containing"/>
    <property type="match status" value="1"/>
</dbReference>
<evidence type="ECO:0000256" key="5">
    <source>
        <dbReference type="ARBA" id="ARBA00022723"/>
    </source>
</evidence>
<dbReference type="GO" id="GO:0051539">
    <property type="term" value="F:4 iron, 4 sulfur cluster binding"/>
    <property type="evidence" value="ECO:0007669"/>
    <property type="project" value="UniProtKB-UniRule"/>
</dbReference>
<name>A0A0M6WRV4_9FIRM</name>
<evidence type="ECO:0000256" key="6">
    <source>
        <dbReference type="ARBA" id="ARBA00023004"/>
    </source>
</evidence>
<dbReference type="OrthoDB" id="9808022at2"/>
<dbReference type="CDD" id="cd01335">
    <property type="entry name" value="Radical_SAM"/>
    <property type="match status" value="1"/>
</dbReference>
<dbReference type="SFLD" id="SFLDF00288">
    <property type="entry name" value="HemN-like__clustered_with_nucl"/>
    <property type="match status" value="1"/>
</dbReference>
<dbReference type="SFLD" id="SFLDS00029">
    <property type="entry name" value="Radical_SAM"/>
    <property type="match status" value="1"/>
</dbReference>
<dbReference type="InterPro" id="IPR034505">
    <property type="entry name" value="Coproporphyrinogen-III_oxidase"/>
</dbReference>
<dbReference type="PROSITE" id="PS51918">
    <property type="entry name" value="RADICAL_SAM"/>
    <property type="match status" value="1"/>
</dbReference>
<dbReference type="InterPro" id="IPR004559">
    <property type="entry name" value="HemW-like"/>
</dbReference>
<evidence type="ECO:0000313" key="12">
    <source>
        <dbReference type="Proteomes" id="UP000049979"/>
    </source>
</evidence>
<evidence type="ECO:0000256" key="2">
    <source>
        <dbReference type="ARBA" id="ARBA00017228"/>
    </source>
</evidence>
<keyword evidence="4 9" id="KW-0949">S-adenosyl-L-methionine</keyword>
<dbReference type="PANTHER" id="PTHR13932">
    <property type="entry name" value="COPROPORPHYRINIGEN III OXIDASE"/>
    <property type="match status" value="1"/>
</dbReference>
<keyword evidence="9" id="KW-0963">Cytoplasm</keyword>
<keyword evidence="12" id="KW-1185">Reference proteome</keyword>
<keyword evidence="7 9" id="KW-0411">Iron-sulfur</keyword>
<dbReference type="GO" id="GO:0004109">
    <property type="term" value="F:coproporphyrinogen oxidase activity"/>
    <property type="evidence" value="ECO:0007669"/>
    <property type="project" value="InterPro"/>
</dbReference>
<evidence type="ECO:0000256" key="4">
    <source>
        <dbReference type="ARBA" id="ARBA00022691"/>
    </source>
</evidence>
<keyword evidence="8 9" id="KW-0143">Chaperone</keyword>
<protein>
    <recommendedName>
        <fullName evidence="2 9">Heme chaperone HemW</fullName>
    </recommendedName>
</protein>
<dbReference type="SMART" id="SM00729">
    <property type="entry name" value="Elp3"/>
    <property type="match status" value="1"/>
</dbReference>
<dbReference type="GO" id="GO:0005737">
    <property type="term" value="C:cytoplasm"/>
    <property type="evidence" value="ECO:0007669"/>
    <property type="project" value="UniProtKB-SubCell"/>
</dbReference>
<sequence>MNEKKLELYIHIPFCVKKCDYCDFLSFPADSNTQIRYVHALLQEIRYYGNLLGDYHVPTIYIGGGTPSWLEENLIYTVLQQVASSFHVEADAEISIECNPGTVTAKKLNVYQSAGINRLSIGLQSTNNEELKALGRIHTYDQFLKTYELARNAGFENINIDLMSGLPYQTLDKFLESLQTVIRLKPEHISAYSLIIEKGTPFYERYKFDAVKQEAGIHTEILPDEDEVYRIYKATQDVLKQAGYRQYEISNFAQPGYACRHNIGYWTRENYLGLGLGASSLVENVRYTNTRQLYAYGEFCDHLQEKSPAEFLKDGEHAVPEDLWIGSCVQEQAQILTRKEQMEEFMFLGLRMNEGVTRAAFEQSFGVPIEAVYLETLRKLKEQGLLQMVAGRIALTDKGMDLANYVMAKFLL</sequence>
<dbReference type="AlphaFoldDB" id="A0A0M6WRV4"/>
<reference evidence="12" key="1">
    <citation type="submission" date="2015-05" db="EMBL/GenBank/DDBJ databases">
        <authorList>
            <consortium name="Pathogen Informatics"/>
        </authorList>
    </citation>
    <scope>NUCLEOTIDE SEQUENCE [LARGE SCALE GENOMIC DNA]</scope>
    <source>
        <strain evidence="12">M72</strain>
    </source>
</reference>
<evidence type="ECO:0000313" key="11">
    <source>
        <dbReference type="EMBL" id="CRL40432.1"/>
    </source>
</evidence>
<dbReference type="InterPro" id="IPR006638">
    <property type="entry name" value="Elp3/MiaA/NifB-like_rSAM"/>
</dbReference>
<accession>A0A0M6WRV4</accession>
<gene>
    <name evidence="11" type="ORF">M72_09481</name>
</gene>
<dbReference type="InterPro" id="IPR007197">
    <property type="entry name" value="rSAM"/>
</dbReference>
<keyword evidence="5 9" id="KW-0479">Metal-binding</keyword>
<dbReference type="Gene3D" id="3.20.20.70">
    <property type="entry name" value="Aldolase class I"/>
    <property type="match status" value="1"/>
</dbReference>
<dbReference type="NCBIfam" id="TIGR00539">
    <property type="entry name" value="hemN_rel"/>
    <property type="match status" value="1"/>
</dbReference>
<dbReference type="STRING" id="301302.ERS852420_02087"/>
<comment type="function">
    <text evidence="9">Probably acts as a heme chaperone, transferring heme to an unknown acceptor. Binds one molecule of heme per monomer, possibly covalently. Binds 1 [4Fe-4S] cluster. The cluster is coordinated with 3 cysteines and an exchangeable S-adenosyl-L-methionine.</text>
</comment>
<dbReference type="InterPro" id="IPR010723">
    <property type="entry name" value="HemN_C"/>
</dbReference>
<dbReference type="GO" id="GO:0046872">
    <property type="term" value="F:metal ion binding"/>
    <property type="evidence" value="ECO:0007669"/>
    <property type="project" value="UniProtKB-UniRule"/>
</dbReference>
<proteinExistence type="inferred from homology"/>
<feature type="domain" description="Radical SAM core" evidence="10">
    <location>
        <begin position="1"/>
        <end position="245"/>
    </location>
</feature>
<organism evidence="11 12">
    <name type="scientific">Roseburia faecis</name>
    <dbReference type="NCBI Taxonomy" id="301302"/>
    <lineage>
        <taxon>Bacteria</taxon>
        <taxon>Bacillati</taxon>
        <taxon>Bacillota</taxon>
        <taxon>Clostridia</taxon>
        <taxon>Lachnospirales</taxon>
        <taxon>Lachnospiraceae</taxon>
        <taxon>Roseburia</taxon>
    </lineage>
</organism>
<comment type="subcellular location">
    <subcellularLocation>
        <location evidence="9">Cytoplasm</location>
    </subcellularLocation>
</comment>
<dbReference type="SFLD" id="SFLDG01065">
    <property type="entry name" value="anaerobic_coproporphyrinogen-I"/>
    <property type="match status" value="1"/>
</dbReference>
<dbReference type="RefSeq" id="WP_055068274.1">
    <property type="nucleotide sequence ID" value="NZ_CP173697.1"/>
</dbReference>
<keyword evidence="3 9" id="KW-0349">Heme</keyword>
<dbReference type="Pfam" id="PF04055">
    <property type="entry name" value="Radical_SAM"/>
    <property type="match status" value="1"/>
</dbReference>
<evidence type="ECO:0000256" key="9">
    <source>
        <dbReference type="RuleBase" id="RU364116"/>
    </source>
</evidence>
<evidence type="ECO:0000256" key="1">
    <source>
        <dbReference type="ARBA" id="ARBA00006100"/>
    </source>
</evidence>
<dbReference type="PANTHER" id="PTHR13932:SF5">
    <property type="entry name" value="RADICAL S-ADENOSYL METHIONINE DOMAIN-CONTAINING PROTEIN 1, MITOCHONDRIAL"/>
    <property type="match status" value="1"/>
</dbReference>
<evidence type="ECO:0000256" key="8">
    <source>
        <dbReference type="ARBA" id="ARBA00023186"/>
    </source>
</evidence>
<dbReference type="Proteomes" id="UP000049979">
    <property type="component" value="Unassembled WGS sequence"/>
</dbReference>
<keyword evidence="6 9" id="KW-0408">Iron</keyword>